<comment type="caution">
    <text evidence="1">The sequence shown here is derived from an EMBL/GenBank/DDBJ whole genome shotgun (WGS) entry which is preliminary data.</text>
</comment>
<protein>
    <submittedName>
        <fullName evidence="1">Aminoglycoside 6-adenylyltransferase</fullName>
    </submittedName>
</protein>
<evidence type="ECO:0000313" key="1">
    <source>
        <dbReference type="EMBL" id="MCE5169042.1"/>
    </source>
</evidence>
<dbReference type="PIRSF" id="PIRSF000812">
    <property type="entry name" value="AAD"/>
    <property type="match status" value="1"/>
</dbReference>
<dbReference type="Pfam" id="PF04439">
    <property type="entry name" value="Adenyl_transf"/>
    <property type="match status" value="1"/>
</dbReference>
<dbReference type="Gene3D" id="3.30.460.10">
    <property type="entry name" value="Beta Polymerase, domain 2"/>
    <property type="match status" value="1"/>
</dbReference>
<dbReference type="RefSeq" id="WP_233696132.1">
    <property type="nucleotide sequence ID" value="NZ_JAJNBZ010000003.1"/>
</dbReference>
<organism evidence="1 2">
    <name type="scientific">Paenibacillus profundus</name>
    <dbReference type="NCBI Taxonomy" id="1173085"/>
    <lineage>
        <taxon>Bacteria</taxon>
        <taxon>Bacillati</taxon>
        <taxon>Bacillota</taxon>
        <taxon>Bacilli</taxon>
        <taxon>Bacillales</taxon>
        <taxon>Paenibacillaceae</taxon>
        <taxon>Paenibacillus</taxon>
    </lineage>
</organism>
<keyword evidence="2" id="KW-1185">Reference proteome</keyword>
<dbReference type="InterPro" id="IPR007530">
    <property type="entry name" value="Aminoglycoside_adenylylTfrase"/>
</dbReference>
<evidence type="ECO:0000313" key="2">
    <source>
        <dbReference type="Proteomes" id="UP001199916"/>
    </source>
</evidence>
<proteinExistence type="predicted"/>
<reference evidence="1 2" key="1">
    <citation type="submission" date="2021-11" db="EMBL/GenBank/DDBJ databases">
        <title>Draft genome sequence of Paenibacillus profundus YoMME, a new Gram-positive bacteria with exoelectrogenic properties.</title>
        <authorList>
            <person name="Hubenova Y."/>
            <person name="Hubenova E."/>
            <person name="Manasiev Y."/>
            <person name="Peykov S."/>
            <person name="Mitov M."/>
        </authorList>
    </citation>
    <scope>NUCLEOTIDE SEQUENCE [LARGE SCALE GENOMIC DNA]</scope>
    <source>
        <strain evidence="1 2">YoMME</strain>
    </source>
</reference>
<dbReference type="InterPro" id="IPR043519">
    <property type="entry name" value="NT_sf"/>
</dbReference>
<dbReference type="Proteomes" id="UP001199916">
    <property type="component" value="Unassembled WGS sequence"/>
</dbReference>
<dbReference type="Gene3D" id="1.20.120.330">
    <property type="entry name" value="Nucleotidyltransferases domain 2"/>
    <property type="match status" value="1"/>
</dbReference>
<dbReference type="EMBL" id="JAJNBZ010000003">
    <property type="protein sequence ID" value="MCE5169042.1"/>
    <property type="molecule type" value="Genomic_DNA"/>
</dbReference>
<dbReference type="SUPFAM" id="SSF81631">
    <property type="entry name" value="PAP/OAS1 substrate-binding domain"/>
    <property type="match status" value="1"/>
</dbReference>
<name>A0ABS8YG15_9BACL</name>
<sequence length="290" mass="33582">MRTEKEMMDLILTTATQDERIRAVIMNGSRTNPNVKKDCFQDYDIVYVVEAIESFTSDHSWVNRFGDRMIMQMPEDISLVPAEENGCFPYLMQFTDGNRIDLTLVPIEKSDELVGRDSLSILLLDKDQIIEPFPQASDEDYLIGQPTAKLFSDCCNEFWWCSANVAKGLWREELPYAKAMLDDPVRSMLIVMIEWHIGIATNFTVSAGKFGKYFEQHLEDQIWNEFVNTYSDADYENIWQSLFAMCGLFRHVAVNIADHYGYEYPHVDDERVTAHLHHVKSLPKDAAEMY</sequence>
<accession>A0ABS8YG15</accession>
<gene>
    <name evidence="1" type="ORF">LQV63_06925</name>
</gene>
<dbReference type="SUPFAM" id="SSF81301">
    <property type="entry name" value="Nucleotidyltransferase"/>
    <property type="match status" value="1"/>
</dbReference>